<reference evidence="2" key="1">
    <citation type="journal article" date="2014" name="Front. Microbiol.">
        <title>High frequency of phylogenetically diverse reductive dehalogenase-homologous genes in deep subseafloor sedimentary metagenomes.</title>
        <authorList>
            <person name="Kawai M."/>
            <person name="Futagami T."/>
            <person name="Toyoda A."/>
            <person name="Takaki Y."/>
            <person name="Nishi S."/>
            <person name="Hori S."/>
            <person name="Arai W."/>
            <person name="Tsubouchi T."/>
            <person name="Morono Y."/>
            <person name="Uchiyama I."/>
            <person name="Ito T."/>
            <person name="Fujiyama A."/>
            <person name="Inagaki F."/>
            <person name="Takami H."/>
        </authorList>
    </citation>
    <scope>NUCLEOTIDE SEQUENCE</scope>
    <source>
        <strain evidence="2">Expedition CK06-06</strain>
    </source>
</reference>
<accession>X0VS73</accession>
<dbReference type="InterPro" id="IPR047655">
    <property type="entry name" value="Transpos_IS630-like"/>
</dbReference>
<feature type="non-terminal residue" evidence="2">
    <location>
        <position position="262"/>
    </location>
</feature>
<organism evidence="2">
    <name type="scientific">marine sediment metagenome</name>
    <dbReference type="NCBI Taxonomy" id="412755"/>
    <lineage>
        <taxon>unclassified sequences</taxon>
        <taxon>metagenomes</taxon>
        <taxon>ecological metagenomes</taxon>
    </lineage>
</organism>
<dbReference type="InterPro" id="IPR012337">
    <property type="entry name" value="RNaseH-like_sf"/>
</dbReference>
<dbReference type="EMBL" id="BARS01030392">
    <property type="protein sequence ID" value="GAG21284.1"/>
    <property type="molecule type" value="Genomic_DNA"/>
</dbReference>
<dbReference type="NCBIfam" id="NF033545">
    <property type="entry name" value="transpos_IS630"/>
    <property type="match status" value="1"/>
</dbReference>
<feature type="domain" description="Tc1-like transposase DDE" evidence="1">
    <location>
        <begin position="79"/>
        <end position="224"/>
    </location>
</feature>
<evidence type="ECO:0000313" key="2">
    <source>
        <dbReference type="EMBL" id="GAG21284.1"/>
    </source>
</evidence>
<dbReference type="AlphaFoldDB" id="X0VS73"/>
<dbReference type="Gene3D" id="3.30.420.10">
    <property type="entry name" value="Ribonuclease H-like superfamily/Ribonuclease H"/>
    <property type="match status" value="1"/>
</dbReference>
<dbReference type="InterPro" id="IPR052702">
    <property type="entry name" value="MscS-like_channel"/>
</dbReference>
<sequence>QRIVEATTQTKPPGATHWSTRSMARAQGISKATVQRIWFAHGLQPHRTKRFKLSSDRRFTEKLTDVVGLYLNPPDKAIVLCVDEKSQIQALQRTQPGLPMKKGRCGTMTHDYKRHGTTTLFAALNILDGQVIGECMAKHRHQEFLRFLRRLDREFLEETPLHLIVDNYGTHNQPKVKVWLAKHPRFTLHFTPTSSSWLNLVERWFRELTEKRVRRGSFESVSELTAAIDEYLAVSNTNPKPFVWQASIESILAKIARCKAIY</sequence>
<dbReference type="GO" id="GO:0003676">
    <property type="term" value="F:nucleic acid binding"/>
    <property type="evidence" value="ECO:0007669"/>
    <property type="project" value="InterPro"/>
</dbReference>
<dbReference type="InterPro" id="IPR038717">
    <property type="entry name" value="Tc1-like_DDE_dom"/>
</dbReference>
<dbReference type="SUPFAM" id="SSF53098">
    <property type="entry name" value="Ribonuclease H-like"/>
    <property type="match status" value="1"/>
</dbReference>
<comment type="caution">
    <text evidence="2">The sequence shown here is derived from an EMBL/GenBank/DDBJ whole genome shotgun (WGS) entry which is preliminary data.</text>
</comment>
<name>X0VS73_9ZZZZ</name>
<feature type="non-terminal residue" evidence="2">
    <location>
        <position position="1"/>
    </location>
</feature>
<protein>
    <recommendedName>
        <fullName evidence="1">Tc1-like transposase DDE domain-containing protein</fullName>
    </recommendedName>
</protein>
<dbReference type="InterPro" id="IPR036397">
    <property type="entry name" value="RNaseH_sf"/>
</dbReference>
<proteinExistence type="predicted"/>
<gene>
    <name evidence="2" type="ORF">S01H1_47403</name>
</gene>
<dbReference type="Pfam" id="PF13358">
    <property type="entry name" value="DDE_3"/>
    <property type="match status" value="1"/>
</dbReference>
<dbReference type="PANTHER" id="PTHR30347">
    <property type="entry name" value="POTASSIUM CHANNEL RELATED"/>
    <property type="match status" value="1"/>
</dbReference>
<evidence type="ECO:0000259" key="1">
    <source>
        <dbReference type="Pfam" id="PF13358"/>
    </source>
</evidence>
<dbReference type="PANTHER" id="PTHR30347:SF1">
    <property type="entry name" value="MECHANOSENSITIVE CHANNEL MSCK"/>
    <property type="match status" value="1"/>
</dbReference>